<dbReference type="GO" id="GO:0051536">
    <property type="term" value="F:iron-sulfur cluster binding"/>
    <property type="evidence" value="ECO:0007669"/>
    <property type="project" value="InterPro"/>
</dbReference>
<name>A0A0A2XU33_9PAST</name>
<dbReference type="Proteomes" id="UP000030526">
    <property type="component" value="Unassembled WGS sequence"/>
</dbReference>
<dbReference type="InterPro" id="IPR006487">
    <property type="entry name" value="Phage_lambda_L"/>
</dbReference>
<dbReference type="EMBL" id="JPXS01000011">
    <property type="protein sequence ID" value="KGQ33935.1"/>
    <property type="molecule type" value="Genomic_DNA"/>
</dbReference>
<dbReference type="NCBIfam" id="TIGR01600">
    <property type="entry name" value="phage_tail_L"/>
    <property type="match status" value="1"/>
</dbReference>
<dbReference type="RefSeq" id="WP_039083443.1">
    <property type="nucleotide sequence ID" value="NZ_JPXS01000011.1"/>
</dbReference>
<sequence length="238" mass="26375">MPQIISADFKLELSKIEQNALIELYEVDMRSLQNRQGEQGEIYRFYAGTNELHQDIVWQGNVYKAYPIQATGFELTGNGPSNRPTLTVSNLLGLVTGLAVDFNELIGAVVKRHQVYMQYLDAVNFSHGNPHADPTQELVSLYIIEQLASLKHDIATFTLALPTETDNAFLPARMVMADTCAWIYRSAECGYTGGAIADEQDQPTGEMSKDKCSRCLTGCKLRNNTINFGGFPSVNKIG</sequence>
<protein>
    <submittedName>
        <fullName evidence="1">Tail protein</fullName>
    </submittedName>
</protein>
<evidence type="ECO:0000313" key="1">
    <source>
        <dbReference type="EMBL" id="KGQ33935.1"/>
    </source>
</evidence>
<dbReference type="Pfam" id="PF05100">
    <property type="entry name" value="Phage_tail_L"/>
    <property type="match status" value="1"/>
</dbReference>
<proteinExistence type="predicted"/>
<organism evidence="1 2">
    <name type="scientific">Gallibacterium anatis</name>
    <dbReference type="NCBI Taxonomy" id="750"/>
    <lineage>
        <taxon>Bacteria</taxon>
        <taxon>Pseudomonadati</taxon>
        <taxon>Pseudomonadota</taxon>
        <taxon>Gammaproteobacteria</taxon>
        <taxon>Pasteurellales</taxon>
        <taxon>Pasteurellaceae</taxon>
        <taxon>Gallibacterium</taxon>
    </lineage>
</organism>
<evidence type="ECO:0000313" key="2">
    <source>
        <dbReference type="Proteomes" id="UP000030526"/>
    </source>
</evidence>
<dbReference type="AlphaFoldDB" id="A0A0A2XU33"/>
<reference evidence="1 2" key="1">
    <citation type="submission" date="2014-08" db="EMBL/GenBank/DDBJ databases">
        <title>Chaperone-usher fimbriae in a diverse selection of Gallibacterium genomes.</title>
        <authorList>
            <person name="Kudirkiene E."/>
            <person name="Bager R.J."/>
            <person name="Johnson T.J."/>
            <person name="Bojesen A.M."/>
        </authorList>
    </citation>
    <scope>NUCLEOTIDE SEQUENCE [LARGE SCALE GENOMIC DNA]</scope>
    <source>
        <strain evidence="1 2">20558/3kl.</strain>
    </source>
</reference>
<gene>
    <name evidence="1" type="ORF">JP32_01855</name>
</gene>
<comment type="caution">
    <text evidence="1">The sequence shown here is derived from an EMBL/GenBank/DDBJ whole genome shotgun (WGS) entry which is preliminary data.</text>
</comment>
<dbReference type="GO" id="GO:0030430">
    <property type="term" value="C:host cell cytoplasm"/>
    <property type="evidence" value="ECO:0007669"/>
    <property type="project" value="InterPro"/>
</dbReference>
<accession>A0A0A2XU33</accession>
<dbReference type="GO" id="GO:0046718">
    <property type="term" value="P:symbiont entry into host cell"/>
    <property type="evidence" value="ECO:0007669"/>
    <property type="project" value="InterPro"/>
</dbReference>